<keyword evidence="2" id="KW-1185">Reference proteome</keyword>
<comment type="caution">
    <text evidence="1">The sequence shown here is derived from an EMBL/GenBank/DDBJ whole genome shotgun (WGS) entry which is preliminary data.</text>
</comment>
<sequence length="169" mass="19003">MPNINIPAEVVCEVDHMVASLAAAVQNKKVPENFDPMWEVECAMRSAKEIAALEQPEDDAVQTYEFLEDPCIIVNERGYVISWYLPQVVSNPNQVGIPLHHLESPNVTILQHNVWRSMEGIKASLAASVIARNSHMWQTDAAQFHSDSELQGCINMYLAWFQQGRNVGK</sequence>
<dbReference type="OrthoDB" id="2672419at2759"/>
<evidence type="ECO:0000313" key="1">
    <source>
        <dbReference type="EMBL" id="KAG6378020.1"/>
    </source>
</evidence>
<protein>
    <submittedName>
        <fullName evidence="1">Uncharacterized protein</fullName>
    </submittedName>
</protein>
<organism evidence="1 2">
    <name type="scientific">Boletus reticuloceps</name>
    <dbReference type="NCBI Taxonomy" id="495285"/>
    <lineage>
        <taxon>Eukaryota</taxon>
        <taxon>Fungi</taxon>
        <taxon>Dikarya</taxon>
        <taxon>Basidiomycota</taxon>
        <taxon>Agaricomycotina</taxon>
        <taxon>Agaricomycetes</taxon>
        <taxon>Agaricomycetidae</taxon>
        <taxon>Boletales</taxon>
        <taxon>Boletineae</taxon>
        <taxon>Boletaceae</taxon>
        <taxon>Boletoideae</taxon>
        <taxon>Boletus</taxon>
    </lineage>
</organism>
<accession>A0A8I3AD52</accession>
<evidence type="ECO:0000313" key="2">
    <source>
        <dbReference type="Proteomes" id="UP000683000"/>
    </source>
</evidence>
<gene>
    <name evidence="1" type="ORF">JVT61DRAFT_13699</name>
</gene>
<dbReference type="AlphaFoldDB" id="A0A8I3AD52"/>
<proteinExistence type="predicted"/>
<dbReference type="Proteomes" id="UP000683000">
    <property type="component" value="Unassembled WGS sequence"/>
</dbReference>
<name>A0A8I3AD52_9AGAM</name>
<dbReference type="EMBL" id="JAGFBS010000007">
    <property type="protein sequence ID" value="KAG6378020.1"/>
    <property type="molecule type" value="Genomic_DNA"/>
</dbReference>
<reference evidence="1" key="1">
    <citation type="submission" date="2021-03" db="EMBL/GenBank/DDBJ databases">
        <title>Evolutionary innovations through gain and loss of genes in the ectomycorrhizal Boletales.</title>
        <authorList>
            <person name="Wu G."/>
            <person name="Miyauchi S."/>
            <person name="Morin E."/>
            <person name="Yang Z.-L."/>
            <person name="Xu J."/>
            <person name="Martin F.M."/>
        </authorList>
    </citation>
    <scope>NUCLEOTIDE SEQUENCE</scope>
    <source>
        <strain evidence="1">BR01</strain>
    </source>
</reference>